<dbReference type="EMBL" id="KB007985">
    <property type="protein sequence ID" value="ELR16639.1"/>
    <property type="molecule type" value="Genomic_DNA"/>
</dbReference>
<keyword evidence="3" id="KW-0255">Endonuclease</keyword>
<keyword evidence="2" id="KW-0472">Membrane</keyword>
<keyword evidence="2" id="KW-1133">Transmembrane helix</keyword>
<evidence type="ECO:0000313" key="3">
    <source>
        <dbReference type="EMBL" id="ELR16639.1"/>
    </source>
</evidence>
<proteinExistence type="predicted"/>
<dbReference type="Proteomes" id="UP000011083">
    <property type="component" value="Unassembled WGS sequence"/>
</dbReference>
<dbReference type="KEGG" id="acan:ACA1_088850"/>
<dbReference type="RefSeq" id="XP_004338652.1">
    <property type="nucleotide sequence ID" value="XM_004338604.1"/>
</dbReference>
<dbReference type="AlphaFoldDB" id="L8GTZ9"/>
<dbReference type="VEuPathDB" id="AmoebaDB:ACA1_088850"/>
<evidence type="ECO:0000256" key="1">
    <source>
        <dbReference type="SAM" id="MobiDB-lite"/>
    </source>
</evidence>
<accession>L8GTZ9</accession>
<feature type="transmembrane region" description="Helical" evidence="2">
    <location>
        <begin position="265"/>
        <end position="290"/>
    </location>
</feature>
<protein>
    <submittedName>
        <fullName evidence="3">Endonuclease</fullName>
    </submittedName>
</protein>
<dbReference type="GO" id="GO:0004519">
    <property type="term" value="F:endonuclease activity"/>
    <property type="evidence" value="ECO:0007669"/>
    <property type="project" value="UniProtKB-KW"/>
</dbReference>
<dbReference type="GeneID" id="14917343"/>
<reference evidence="3 4" key="1">
    <citation type="journal article" date="2013" name="Genome Biol.">
        <title>Genome of Acanthamoeba castellanii highlights extensive lateral gene transfer and early evolution of tyrosine kinase signaling.</title>
        <authorList>
            <person name="Clarke M."/>
            <person name="Lohan A.J."/>
            <person name="Liu B."/>
            <person name="Lagkouvardos I."/>
            <person name="Roy S."/>
            <person name="Zafar N."/>
            <person name="Bertelli C."/>
            <person name="Schilde C."/>
            <person name="Kianianmomeni A."/>
            <person name="Burglin T.R."/>
            <person name="Frech C."/>
            <person name="Turcotte B."/>
            <person name="Kopec K.O."/>
            <person name="Synnott J.M."/>
            <person name="Choo C."/>
            <person name="Paponov I."/>
            <person name="Finkler A."/>
            <person name="Soon Heng Tan C."/>
            <person name="Hutchins A.P."/>
            <person name="Weinmeier T."/>
            <person name="Rattei T."/>
            <person name="Chu J.S."/>
            <person name="Gimenez G."/>
            <person name="Irimia M."/>
            <person name="Rigden D.J."/>
            <person name="Fitzpatrick D.A."/>
            <person name="Lorenzo-Morales J."/>
            <person name="Bateman A."/>
            <person name="Chiu C.H."/>
            <person name="Tang P."/>
            <person name="Hegemann P."/>
            <person name="Fromm H."/>
            <person name="Raoult D."/>
            <person name="Greub G."/>
            <person name="Miranda-Saavedra D."/>
            <person name="Chen N."/>
            <person name="Nash P."/>
            <person name="Ginger M.L."/>
            <person name="Horn M."/>
            <person name="Schaap P."/>
            <person name="Caler L."/>
            <person name="Loftus B."/>
        </authorList>
    </citation>
    <scope>NUCLEOTIDE SEQUENCE [LARGE SCALE GENOMIC DNA]</scope>
    <source>
        <strain evidence="3 4">Neff</strain>
    </source>
</reference>
<keyword evidence="3" id="KW-0378">Hydrolase</keyword>
<evidence type="ECO:0000313" key="4">
    <source>
        <dbReference type="Proteomes" id="UP000011083"/>
    </source>
</evidence>
<organism evidence="3 4">
    <name type="scientific">Acanthamoeba castellanii (strain ATCC 30010 / Neff)</name>
    <dbReference type="NCBI Taxonomy" id="1257118"/>
    <lineage>
        <taxon>Eukaryota</taxon>
        <taxon>Amoebozoa</taxon>
        <taxon>Discosea</taxon>
        <taxon>Longamoebia</taxon>
        <taxon>Centramoebida</taxon>
        <taxon>Acanthamoebidae</taxon>
        <taxon>Acanthamoeba</taxon>
    </lineage>
</organism>
<sequence>MAASSGAADVRPAGGAGDSQTPPVPIVLLPGQTYAQNFDGLAAHGTDHPFPPEEKSGLEAGWWTSRPTYSASTGSSAQGGGLFSYGQEGSGERALGSLTSNQMHHTAWGVAFMVNEHETSDTYLWALEVAYNGEQWSAGGFNRTSMLVFDYSIVSTADYERSQKWGYFDVTPGLWMVKDRLSFTSPVTGGEERELNGNEPANRRAVKHTLAIDDWGKDKIVQLRWTHRDREGKDNAMAIDDFSVTLVPLREVRGSAAAHHRKRTWLYAGISVVGAGLLLIIAGLVITLIIKRRRNAREGEHSYALLRRDEEGGDGLGPGNTSINPPEVYVIPFSICNHAPLLLTITYVMPIQGSDDADSVRPGYASESWLSSGL</sequence>
<feature type="region of interest" description="Disordered" evidence="1">
    <location>
        <begin position="1"/>
        <end position="26"/>
    </location>
</feature>
<name>L8GTZ9_ACACF</name>
<keyword evidence="2" id="KW-0812">Transmembrane</keyword>
<dbReference type="CDD" id="cd12087">
    <property type="entry name" value="TM_EGFR-like"/>
    <property type="match status" value="1"/>
</dbReference>
<keyword evidence="3" id="KW-0540">Nuclease</keyword>
<keyword evidence="4" id="KW-1185">Reference proteome</keyword>
<gene>
    <name evidence="3" type="ORF">ACA1_088850</name>
</gene>
<evidence type="ECO:0000256" key="2">
    <source>
        <dbReference type="SAM" id="Phobius"/>
    </source>
</evidence>